<dbReference type="InParanoid" id="A0A6P7JM26"/>
<evidence type="ECO:0000313" key="6">
    <source>
        <dbReference type="Proteomes" id="UP000515145"/>
    </source>
</evidence>
<dbReference type="InterPro" id="IPR032675">
    <property type="entry name" value="LRR_dom_sf"/>
</dbReference>
<dbReference type="InterPro" id="IPR001611">
    <property type="entry name" value="Leu-rich_rpt"/>
</dbReference>
<keyword evidence="6" id="KW-1185">Reference proteome</keyword>
<evidence type="ECO:0000256" key="5">
    <source>
        <dbReference type="SAM" id="MobiDB-lite"/>
    </source>
</evidence>
<protein>
    <submittedName>
        <fullName evidence="7">X-ray radiation resistance-associated protein 1</fullName>
    </submittedName>
</protein>
<dbReference type="Pfam" id="PF13516">
    <property type="entry name" value="LRR_6"/>
    <property type="match status" value="1"/>
</dbReference>
<accession>A0A6P7JM26</accession>
<organism evidence="6 7">
    <name type="scientific">Parambassis ranga</name>
    <name type="common">Indian glassy fish</name>
    <dbReference type="NCBI Taxonomy" id="210632"/>
    <lineage>
        <taxon>Eukaryota</taxon>
        <taxon>Metazoa</taxon>
        <taxon>Chordata</taxon>
        <taxon>Craniata</taxon>
        <taxon>Vertebrata</taxon>
        <taxon>Euteleostomi</taxon>
        <taxon>Actinopterygii</taxon>
        <taxon>Neopterygii</taxon>
        <taxon>Teleostei</taxon>
        <taxon>Neoteleostei</taxon>
        <taxon>Acanthomorphata</taxon>
        <taxon>Ovalentaria</taxon>
        <taxon>Ambassidae</taxon>
        <taxon>Parambassis</taxon>
    </lineage>
</organism>
<keyword evidence="3" id="KW-0433">Leucine-rich repeat</keyword>
<name>A0A6P7JM26_9TELE</name>
<evidence type="ECO:0000256" key="2">
    <source>
        <dbReference type="ARBA" id="ARBA00022490"/>
    </source>
</evidence>
<dbReference type="GeneID" id="114446542"/>
<evidence type="ECO:0000256" key="3">
    <source>
        <dbReference type="ARBA" id="ARBA00022614"/>
    </source>
</evidence>
<keyword evidence="2" id="KW-0963">Cytoplasm</keyword>
<dbReference type="AlphaFoldDB" id="A0A6P7JM26"/>
<evidence type="ECO:0000256" key="1">
    <source>
        <dbReference type="ARBA" id="ARBA00004496"/>
    </source>
</evidence>
<dbReference type="OrthoDB" id="1687175at2759"/>
<dbReference type="SUPFAM" id="SSF52058">
    <property type="entry name" value="L domain-like"/>
    <property type="match status" value="1"/>
</dbReference>
<feature type="region of interest" description="Disordered" evidence="5">
    <location>
        <begin position="583"/>
        <end position="602"/>
    </location>
</feature>
<dbReference type="Proteomes" id="UP000515145">
    <property type="component" value="Chromosome 14"/>
</dbReference>
<dbReference type="RefSeq" id="XP_028277989.1">
    <property type="nucleotide sequence ID" value="XM_028422188.1"/>
</dbReference>
<feature type="region of interest" description="Disordered" evidence="5">
    <location>
        <begin position="45"/>
        <end position="67"/>
    </location>
</feature>
<reference evidence="7" key="1">
    <citation type="submission" date="2025-08" db="UniProtKB">
        <authorList>
            <consortium name="RefSeq"/>
        </authorList>
    </citation>
    <scope>IDENTIFICATION</scope>
</reference>
<keyword evidence="4" id="KW-0677">Repeat</keyword>
<sequence length="602" mass="68043">MATSYTFFDGQTYPTKCFPARTSHHLRKDGAGHWLVAYRQAEEQKHRNVTRRKKSHKESENRAEADAPHDVTLDGPFLLRLHCVDEPSELCSVNISEQNLNSVKPEDLKEFNSVAFIDASINSLSLGSFSSFVSLRELNLSLNGISNMTFDVTDFPQLKVLDLSYNSVSSDCIVSLGWLPRLKVLHLTGNCLRHLPSTLGAPNHYLTQVPAEEEVSHFKALEVLMLDDNKLSSAVFNSLTNLKRLTYLNLEGNRISEVPFMQTFTEELAKEDGCAPNSDEDLRRTSQSVGKDNWEEHCQASNLPLPGLQFLNLANNKISEEEALMAVALFPMLCEIDIHSNPLTTQRRGDPPLLTYYLQERRGITIKRKKTQVVKVRLTVSTDPTWKVEEKLPKVSKKPLQMNKTRPAPAQTASRKTTGSEAGNSKGHSLHENTEQFFITQLPSEERNSPEDSTCYKMMTDVKLDPDVLKPVAGIQTAVRMLEHTLRNLNVYRDSKPKLDSIQIPYREREKRIKELPPLKPVRQPAERIDEMIKEIKECTPVKVVALDSAIRSAGVNKDEHKEALSLLRDMKTKYKLVHEKTMEQAEGGEEAERHTHQTGAA</sequence>
<comment type="subcellular location">
    <subcellularLocation>
        <location evidence="1">Cytoplasm</location>
    </subcellularLocation>
</comment>
<feature type="compositionally biased region" description="Polar residues" evidence="5">
    <location>
        <begin position="411"/>
        <end position="427"/>
    </location>
</feature>
<evidence type="ECO:0000256" key="4">
    <source>
        <dbReference type="ARBA" id="ARBA00022737"/>
    </source>
</evidence>
<feature type="compositionally biased region" description="Basic residues" evidence="5">
    <location>
        <begin position="47"/>
        <end position="56"/>
    </location>
</feature>
<feature type="region of interest" description="Disordered" evidence="5">
    <location>
        <begin position="398"/>
        <end position="432"/>
    </location>
</feature>
<dbReference type="PROSITE" id="PS51450">
    <property type="entry name" value="LRR"/>
    <property type="match status" value="1"/>
</dbReference>
<proteinExistence type="predicted"/>
<dbReference type="SMART" id="SM00369">
    <property type="entry name" value="LRR_TYP"/>
    <property type="match status" value="5"/>
</dbReference>
<dbReference type="CTD" id="143570"/>
<dbReference type="GO" id="GO:0005737">
    <property type="term" value="C:cytoplasm"/>
    <property type="evidence" value="ECO:0007669"/>
    <property type="project" value="UniProtKB-SubCell"/>
</dbReference>
<dbReference type="PANTHER" id="PTHR22710:SF2">
    <property type="entry name" value="X-RAY RADIATION RESISTANCE-ASSOCIATED PROTEIN 1"/>
    <property type="match status" value="1"/>
</dbReference>
<dbReference type="GO" id="GO:0005634">
    <property type="term" value="C:nucleus"/>
    <property type="evidence" value="ECO:0007669"/>
    <property type="project" value="TreeGrafter"/>
</dbReference>
<evidence type="ECO:0000313" key="7">
    <source>
        <dbReference type="RefSeq" id="XP_028277989.1"/>
    </source>
</evidence>
<dbReference type="Gene3D" id="3.80.10.10">
    <property type="entry name" value="Ribonuclease Inhibitor"/>
    <property type="match status" value="3"/>
</dbReference>
<dbReference type="InterPro" id="IPR003591">
    <property type="entry name" value="Leu-rich_rpt_typical-subtyp"/>
</dbReference>
<dbReference type="PANTHER" id="PTHR22710">
    <property type="entry name" value="X-RAY RADIATION RESISTANCE ASSOCIATED PROTEIN 1 XRRA1"/>
    <property type="match status" value="1"/>
</dbReference>
<feature type="compositionally biased region" description="Basic and acidic residues" evidence="5">
    <location>
        <begin position="57"/>
        <end position="67"/>
    </location>
</feature>
<gene>
    <name evidence="7" type="primary">xrra1</name>
</gene>